<reference evidence="1 2" key="1">
    <citation type="submission" date="2017-04" db="EMBL/GenBank/DDBJ databases">
        <authorList>
            <person name="Afonso C.L."/>
            <person name="Miller P.J."/>
            <person name="Scott M.A."/>
            <person name="Spackman E."/>
            <person name="Goraichik I."/>
            <person name="Dimitrov K.M."/>
            <person name="Suarez D.L."/>
            <person name="Swayne D.E."/>
        </authorList>
    </citation>
    <scope>NUCLEOTIDE SEQUENCE [LARGE SCALE GENOMIC DNA]</scope>
    <source>
        <strain evidence="1 2">N3/975</strain>
    </source>
</reference>
<dbReference type="Proteomes" id="UP000192940">
    <property type="component" value="Chromosome I"/>
</dbReference>
<proteinExistence type="predicted"/>
<accession>A0A1X7GNK3</accession>
<name>A0A1X7GNK3_9BACL</name>
<protein>
    <recommendedName>
        <fullName evidence="3">Nitroimidazol reductase NimA, pyridoxamine 5'-phosphate oxidase superfamily</fullName>
    </recommendedName>
</protein>
<organism evidence="1 2">
    <name type="scientific">Paenibacillus uliginis N3/975</name>
    <dbReference type="NCBI Taxonomy" id="1313296"/>
    <lineage>
        <taxon>Bacteria</taxon>
        <taxon>Bacillati</taxon>
        <taxon>Bacillota</taxon>
        <taxon>Bacilli</taxon>
        <taxon>Bacillales</taxon>
        <taxon>Paenibacillaceae</taxon>
        <taxon>Paenibacillus</taxon>
    </lineage>
</organism>
<dbReference type="Pfam" id="PF12900">
    <property type="entry name" value="Pyridox_ox_2"/>
    <property type="match status" value="1"/>
</dbReference>
<keyword evidence="2" id="KW-1185">Reference proteome</keyword>
<dbReference type="InterPro" id="IPR024747">
    <property type="entry name" value="Pyridox_Oxase-rel"/>
</dbReference>
<evidence type="ECO:0008006" key="3">
    <source>
        <dbReference type="Google" id="ProtNLM"/>
    </source>
</evidence>
<sequence length="206" mass="23046">MRRNEFMVEDPKEVEQFLAEMSFGFLGTVDESGCPRVTPLNFVFVEGAFYFHGSQAGEKMDHLFQNPKVSFSVADEYALIPSYFSNPDMACPATAFFKSVTASGDAVVVQDLEEKARALGAFMLKLQPEGGYDPINAEDPRYVPQLKGVALIKLVPSKMSAKFKFGQNLKKRRMDKVLDGLKNRDENRDTLTAELICKYHPSTPEA</sequence>
<dbReference type="Gene3D" id="2.30.110.10">
    <property type="entry name" value="Electron Transport, Fmn-binding Protein, Chain A"/>
    <property type="match status" value="1"/>
</dbReference>
<dbReference type="RefSeq" id="WP_208917883.1">
    <property type="nucleotide sequence ID" value="NZ_LT840184.1"/>
</dbReference>
<evidence type="ECO:0000313" key="2">
    <source>
        <dbReference type="Proteomes" id="UP000192940"/>
    </source>
</evidence>
<dbReference type="InterPro" id="IPR012349">
    <property type="entry name" value="Split_barrel_FMN-bd"/>
</dbReference>
<gene>
    <name evidence="1" type="ORF">SAMN05661091_0827</name>
</gene>
<evidence type="ECO:0000313" key="1">
    <source>
        <dbReference type="EMBL" id="SMF72256.1"/>
    </source>
</evidence>
<dbReference type="PANTHER" id="PTHR34071:SF2">
    <property type="entry name" value="FLAVIN-NUCLEOTIDE-BINDING PROTEIN"/>
    <property type="match status" value="1"/>
</dbReference>
<dbReference type="AlphaFoldDB" id="A0A1X7GNK3"/>
<dbReference type="STRING" id="1313296.SAMN05661091_0827"/>
<dbReference type="PANTHER" id="PTHR34071">
    <property type="entry name" value="5-NITROIMIDAZOLE ANTIBIOTICS RESISTANCE PROTEIN, NIMA-FAMILY-RELATED PROTEIN-RELATED"/>
    <property type="match status" value="1"/>
</dbReference>
<dbReference type="SUPFAM" id="SSF50475">
    <property type="entry name" value="FMN-binding split barrel"/>
    <property type="match status" value="1"/>
</dbReference>
<dbReference type="EMBL" id="LT840184">
    <property type="protein sequence ID" value="SMF72256.1"/>
    <property type="molecule type" value="Genomic_DNA"/>
</dbReference>